<dbReference type="CDD" id="cd21631">
    <property type="entry name" value="RHH_CopG_NikR-like"/>
    <property type="match status" value="1"/>
</dbReference>
<keyword evidence="3" id="KW-1185">Reference proteome</keyword>
<name>A0ABY5NKP0_9MICO</name>
<dbReference type="Proteomes" id="UP001054811">
    <property type="component" value="Chromosome"/>
</dbReference>
<reference evidence="2" key="1">
    <citation type="submission" date="2022-01" db="EMBL/GenBank/DDBJ databases">
        <title>Microbacterium eymi and Microbacterium rhizovicinus sp. nov., isolated from the rhizospheric soil of Elymus tsukushiensis, a plant native to the Dokdo Islands, Republic of Korea.</title>
        <authorList>
            <person name="Hwang Y.J."/>
        </authorList>
    </citation>
    <scope>NUCLEOTIDE SEQUENCE</scope>
    <source>
        <strain evidence="2">KUDC0405</strain>
    </source>
</reference>
<evidence type="ECO:0000313" key="3">
    <source>
        <dbReference type="Proteomes" id="UP001054811"/>
    </source>
</evidence>
<proteinExistence type="predicted"/>
<organism evidence="2 3">
    <name type="scientific">Microbacterium elymi</name>
    <dbReference type="NCBI Taxonomy" id="2909587"/>
    <lineage>
        <taxon>Bacteria</taxon>
        <taxon>Bacillati</taxon>
        <taxon>Actinomycetota</taxon>
        <taxon>Actinomycetes</taxon>
        <taxon>Micrococcales</taxon>
        <taxon>Microbacteriaceae</taxon>
        <taxon>Microbacterium</taxon>
    </lineage>
</organism>
<dbReference type="RefSeq" id="WP_259612349.1">
    <property type="nucleotide sequence ID" value="NZ_CP091139.2"/>
</dbReference>
<feature type="domain" description="Ribbon-helix-helix protein CopG" evidence="1">
    <location>
        <begin position="31"/>
        <end position="64"/>
    </location>
</feature>
<dbReference type="EMBL" id="CP091139">
    <property type="protein sequence ID" value="UUT35730.1"/>
    <property type="molecule type" value="Genomic_DNA"/>
</dbReference>
<protein>
    <submittedName>
        <fullName evidence="2">Ribbon-helix-helix domain-containing protein</fullName>
    </submittedName>
</protein>
<sequence length="113" mass="12282">MVAFRLSRAPVRDGFDAAGSRAVMYDYIMLRTQISLTVEERRLLDAEAARTGRSISALIRDAVSRTYSSRRDVDSDLVAIDAAIGAWGGRDLDGAAYVESIRSGRRLTGTAAL</sequence>
<dbReference type="InterPro" id="IPR002145">
    <property type="entry name" value="CopG"/>
</dbReference>
<evidence type="ECO:0000313" key="2">
    <source>
        <dbReference type="EMBL" id="UUT35730.1"/>
    </source>
</evidence>
<accession>A0ABY5NKP0</accession>
<dbReference type="Pfam" id="PF01402">
    <property type="entry name" value="RHH_1"/>
    <property type="match status" value="1"/>
</dbReference>
<evidence type="ECO:0000259" key="1">
    <source>
        <dbReference type="Pfam" id="PF01402"/>
    </source>
</evidence>
<gene>
    <name evidence="2" type="ORF">L2X98_21135</name>
</gene>